<proteinExistence type="predicted"/>
<keyword evidence="2" id="KW-0732">Signal</keyword>
<gene>
    <name evidence="3" type="ORF">NG653_04650</name>
</gene>
<evidence type="ECO:0000256" key="1">
    <source>
        <dbReference type="SAM" id="Phobius"/>
    </source>
</evidence>
<keyword evidence="1" id="KW-0812">Transmembrane</keyword>
<dbReference type="RefSeq" id="WP_252740502.1">
    <property type="nucleotide sequence ID" value="NZ_JAMXIB010000002.1"/>
</dbReference>
<dbReference type="Proteomes" id="UP001206312">
    <property type="component" value="Unassembled WGS sequence"/>
</dbReference>
<feature type="chain" id="PRO_5045995524" description="Glycine zipper 2TM domain-containing protein" evidence="2">
    <location>
        <begin position="20"/>
        <end position="115"/>
    </location>
</feature>
<evidence type="ECO:0008006" key="5">
    <source>
        <dbReference type="Google" id="ProtNLM"/>
    </source>
</evidence>
<feature type="signal peptide" evidence="2">
    <location>
        <begin position="1"/>
        <end position="19"/>
    </location>
</feature>
<keyword evidence="4" id="KW-1185">Reference proteome</keyword>
<evidence type="ECO:0000313" key="4">
    <source>
        <dbReference type="Proteomes" id="UP001206312"/>
    </source>
</evidence>
<organism evidence="3 4">
    <name type="scientific">Robiginitalea marina</name>
    <dbReference type="NCBI Taxonomy" id="2954105"/>
    <lineage>
        <taxon>Bacteria</taxon>
        <taxon>Pseudomonadati</taxon>
        <taxon>Bacteroidota</taxon>
        <taxon>Flavobacteriia</taxon>
        <taxon>Flavobacteriales</taxon>
        <taxon>Flavobacteriaceae</taxon>
        <taxon>Robiginitalea</taxon>
    </lineage>
</organism>
<keyword evidence="1" id="KW-1133">Transmembrane helix</keyword>
<protein>
    <recommendedName>
        <fullName evidence="5">Glycine zipper 2TM domain-containing protein</fullName>
    </recommendedName>
</protein>
<keyword evidence="1" id="KW-0472">Membrane</keyword>
<feature type="transmembrane region" description="Helical" evidence="1">
    <location>
        <begin position="84"/>
        <end position="102"/>
    </location>
</feature>
<dbReference type="EMBL" id="JAMXIB010000002">
    <property type="protein sequence ID" value="MCO5724132.1"/>
    <property type="molecule type" value="Genomic_DNA"/>
</dbReference>
<evidence type="ECO:0000313" key="3">
    <source>
        <dbReference type="EMBL" id="MCO5724132.1"/>
    </source>
</evidence>
<accession>A0ABT1AWX5</accession>
<name>A0ABT1AWX5_9FLAO</name>
<evidence type="ECO:0000256" key="2">
    <source>
        <dbReference type="SAM" id="SignalP"/>
    </source>
</evidence>
<comment type="caution">
    <text evidence="3">The sequence shown here is derived from an EMBL/GenBank/DDBJ whole genome shotgun (WGS) entry which is preliminary data.</text>
</comment>
<sequence length="115" mass="11925">MKCLLFPILFLFGSPLAIGQVTFDEKLHFGAGIVAGAAGGFVAHKISKGDKWWTIAGAVGTSLVAGVAKEAIDEAQDGDWDNRELAATALGGVVVGVTIEIFSGKKKKKKAGQIP</sequence>
<reference evidence="3 4" key="1">
    <citation type="submission" date="2022-06" db="EMBL/GenBank/DDBJ databases">
        <authorList>
            <person name="Xuan X."/>
        </authorList>
    </citation>
    <scope>NUCLEOTIDE SEQUENCE [LARGE SCALE GENOMIC DNA]</scope>
    <source>
        <strain evidence="3 4">2V75</strain>
    </source>
</reference>